<dbReference type="EC" id="1.7.2.2" evidence="3"/>
<accession>A0ABS0J1S9</accession>
<dbReference type="Gene3D" id="1.10.1130.10">
    <property type="entry name" value="Flavocytochrome C3, Chain A"/>
    <property type="match status" value="1"/>
</dbReference>
<dbReference type="Gene3D" id="1.20.140.10">
    <property type="entry name" value="Butyryl-CoA Dehydrogenase, subunit A, domain 3"/>
    <property type="match status" value="1"/>
</dbReference>
<evidence type="ECO:0000256" key="6">
    <source>
        <dbReference type="ARBA" id="ARBA00022729"/>
    </source>
</evidence>
<organism evidence="11 12">
    <name type="scientific">Nitratidesulfovibrio oxamicus</name>
    <dbReference type="NCBI Taxonomy" id="32016"/>
    <lineage>
        <taxon>Bacteria</taxon>
        <taxon>Pseudomonadati</taxon>
        <taxon>Thermodesulfobacteriota</taxon>
        <taxon>Desulfovibrionia</taxon>
        <taxon>Desulfovibrionales</taxon>
        <taxon>Desulfovibrionaceae</taxon>
        <taxon>Nitratidesulfovibrio</taxon>
    </lineage>
</organism>
<comment type="subcellular location">
    <subcellularLocation>
        <location evidence="1">Cell envelope</location>
    </subcellularLocation>
</comment>
<dbReference type="PANTHER" id="PTHR30633:SF0">
    <property type="entry name" value="CYTOCHROME C-552"/>
    <property type="match status" value="1"/>
</dbReference>
<keyword evidence="8" id="KW-0560">Oxidoreductase</keyword>
<dbReference type="InterPro" id="IPR003321">
    <property type="entry name" value="Cyt_c552"/>
</dbReference>
<proteinExistence type="inferred from homology"/>
<evidence type="ECO:0000256" key="2">
    <source>
        <dbReference type="ARBA" id="ARBA00009288"/>
    </source>
</evidence>
<reference evidence="11 12" key="1">
    <citation type="submission" date="2019-08" db="EMBL/GenBank/DDBJ databases">
        <authorList>
            <person name="Luo N."/>
        </authorList>
    </citation>
    <scope>NUCLEOTIDE SEQUENCE [LARGE SCALE GENOMIC DNA]</scope>
    <source>
        <strain evidence="11 12">NCIMB 9442</strain>
    </source>
</reference>
<keyword evidence="6" id="KW-0732">Signal</keyword>
<dbReference type="PANTHER" id="PTHR30633">
    <property type="entry name" value="CYTOCHROME C-552 RESPIRATORY NITRITE REDUCTASE"/>
    <property type="match status" value="1"/>
</dbReference>
<evidence type="ECO:0000256" key="5">
    <source>
        <dbReference type="ARBA" id="ARBA00022723"/>
    </source>
</evidence>
<keyword evidence="12" id="KW-1185">Reference proteome</keyword>
<protein>
    <recommendedName>
        <fullName evidence="3">nitrite reductase (cytochrome; ammonia-forming)</fullName>
        <ecNumber evidence="3">1.7.2.2</ecNumber>
    </recommendedName>
</protein>
<evidence type="ECO:0000313" key="11">
    <source>
        <dbReference type="EMBL" id="MBG3876370.1"/>
    </source>
</evidence>
<sequence>MKDTLSLRTVRGMVRRGAMLLAVSIVPFVLAGCSDVTELKTPVFKTKIAAEETRSSAFKAEFPQQYASYQRNDESTVMTEFNGSVPFNKNDNVDPLPEGYKHAQPYLKNLWLGYPFSYEYRNARGHTKALEDFLHIDRINTYAEKGGLPATCWNCKTPKMMGWVKQYGDDFWAKDVNEFRDKIDMKDETIGCANCHDPQTMELRLYSEPLKDQLKAQGKDWDKLSRNDKRSLVCGQCHVEYYFQDKEKGVAKKPVFPWADGYDPQQMYTYYKTAGNSQMKGFEGNFVDWTHPVSKTPMIKAQHPEYEMWQNGVHGAAGVSCADCHMGYTRTDDKKKISGHWWTSPLKDPDMRACRQCHSDKSPDYLRSRVLFSQQKTFDQLLKAQDLSVKAHEAVRLASEFQGAKPANYDELMIQARDMVRKGQFFWDYVSAENSVGFHNPAKALDTLASSQQYSQQAVDLASEATGFAISKDLAGDIHKIVPPILKHSRKLQQDPEHMKTHQWFKYLPTLPKADKVWDGQKKLVSAAQ</sequence>
<name>A0ABS0J1S9_9BACT</name>
<evidence type="ECO:0000256" key="1">
    <source>
        <dbReference type="ARBA" id="ARBA00004196"/>
    </source>
</evidence>
<evidence type="ECO:0000256" key="3">
    <source>
        <dbReference type="ARBA" id="ARBA00011887"/>
    </source>
</evidence>
<dbReference type="InterPro" id="IPR036280">
    <property type="entry name" value="Multihaem_cyt_sf"/>
</dbReference>
<keyword evidence="5" id="KW-0479">Metal-binding</keyword>
<evidence type="ECO:0000313" key="12">
    <source>
        <dbReference type="Proteomes" id="UP001194469"/>
    </source>
</evidence>
<evidence type="ECO:0000256" key="7">
    <source>
        <dbReference type="ARBA" id="ARBA00022837"/>
    </source>
</evidence>
<evidence type="ECO:0000256" key="4">
    <source>
        <dbReference type="ARBA" id="ARBA00022617"/>
    </source>
</evidence>
<dbReference type="Pfam" id="PF02335">
    <property type="entry name" value="Cytochrom_C552"/>
    <property type="match status" value="1"/>
</dbReference>
<evidence type="ECO:0000256" key="10">
    <source>
        <dbReference type="ARBA" id="ARBA00049131"/>
    </source>
</evidence>
<keyword evidence="9" id="KW-0408">Iron</keyword>
<comment type="catalytic activity">
    <reaction evidence="10">
        <text>6 Fe(III)-[cytochrome c] + NH4(+) + 2 H2O = 6 Fe(II)-[cytochrome c] + nitrite + 8 H(+)</text>
        <dbReference type="Rhea" id="RHEA:13089"/>
        <dbReference type="Rhea" id="RHEA-COMP:10350"/>
        <dbReference type="Rhea" id="RHEA-COMP:14399"/>
        <dbReference type="ChEBI" id="CHEBI:15377"/>
        <dbReference type="ChEBI" id="CHEBI:15378"/>
        <dbReference type="ChEBI" id="CHEBI:16301"/>
        <dbReference type="ChEBI" id="CHEBI:28938"/>
        <dbReference type="ChEBI" id="CHEBI:29033"/>
        <dbReference type="ChEBI" id="CHEBI:29034"/>
        <dbReference type="EC" id="1.7.2.2"/>
    </reaction>
</comment>
<comment type="caution">
    <text evidence="11">The sequence shown here is derived from an EMBL/GenBank/DDBJ whole genome shotgun (WGS) entry which is preliminary data.</text>
</comment>
<dbReference type="PROSITE" id="PS51257">
    <property type="entry name" value="PROKAR_LIPOPROTEIN"/>
    <property type="match status" value="1"/>
</dbReference>
<dbReference type="CDD" id="cd00548">
    <property type="entry name" value="NrfA-like"/>
    <property type="match status" value="1"/>
</dbReference>
<dbReference type="PIRSF" id="PIRSF000243">
    <property type="entry name" value="Cyt_c552"/>
    <property type="match status" value="1"/>
</dbReference>
<dbReference type="Proteomes" id="UP001194469">
    <property type="component" value="Unassembled WGS sequence"/>
</dbReference>
<comment type="similarity">
    <text evidence="2">Belongs to the cytochrome c-552 family.</text>
</comment>
<dbReference type="EMBL" id="VRYY01000109">
    <property type="protein sequence ID" value="MBG3876370.1"/>
    <property type="molecule type" value="Genomic_DNA"/>
</dbReference>
<evidence type="ECO:0000256" key="9">
    <source>
        <dbReference type="ARBA" id="ARBA00023004"/>
    </source>
</evidence>
<keyword evidence="7" id="KW-0106">Calcium</keyword>
<dbReference type="SUPFAM" id="SSF48695">
    <property type="entry name" value="Multiheme cytochromes"/>
    <property type="match status" value="1"/>
</dbReference>
<evidence type="ECO:0000256" key="8">
    <source>
        <dbReference type="ARBA" id="ARBA00023002"/>
    </source>
</evidence>
<gene>
    <name evidence="11" type="ORF">FVW20_04850</name>
</gene>
<keyword evidence="4" id="KW-0349">Heme</keyword>